<sequence>MNLQGQDWNSVVLRKKAPTASTAQSAAVVNAALQSGAAVSTVKKHDAGSNKARAGNPNAVKLDAETEDFHHEQVSSELKKQIQQARLAKKLSQAQLAQMINEKPQVINEYEAGKAIPNPQILGKLSRALGVTLRKNPGKK</sequence>
<dbReference type="Pfam" id="PF01381">
    <property type="entry name" value="HTH_3"/>
    <property type="match status" value="1"/>
</dbReference>
<dbReference type="FunFam" id="1.10.260.40:FF:000018">
    <property type="entry name" value="Multiprotein bridging factor 1"/>
    <property type="match status" value="1"/>
</dbReference>
<evidence type="ECO:0000256" key="4">
    <source>
        <dbReference type="ARBA" id="ARBA00023163"/>
    </source>
</evidence>
<proteinExistence type="inferred from homology"/>
<dbReference type="GO" id="GO:0003677">
    <property type="term" value="F:DNA binding"/>
    <property type="evidence" value="ECO:0007669"/>
    <property type="project" value="UniProtKB-KW"/>
</dbReference>
<keyword evidence="4" id="KW-0804">Transcription</keyword>
<dbReference type="InterPro" id="IPR001387">
    <property type="entry name" value="Cro/C1-type_HTH"/>
</dbReference>
<dbReference type="PROSITE" id="PS50943">
    <property type="entry name" value="HTH_CROC1"/>
    <property type="match status" value="1"/>
</dbReference>
<dbReference type="CDD" id="cd00093">
    <property type="entry name" value="HTH_XRE"/>
    <property type="match status" value="1"/>
</dbReference>
<dbReference type="PANTHER" id="PTHR10245">
    <property type="entry name" value="ENDOTHELIAL DIFFERENTIATION-RELATED FACTOR 1 MULTIPROTEIN BRIDGING FACTOR 1"/>
    <property type="match status" value="1"/>
</dbReference>
<evidence type="ECO:0000256" key="1">
    <source>
        <dbReference type="ARBA" id="ARBA00009802"/>
    </source>
</evidence>
<dbReference type="PANTHER" id="PTHR10245:SF15">
    <property type="entry name" value="ENDOTHELIAL DIFFERENTIATION-RELATED FACTOR 1"/>
    <property type="match status" value="1"/>
</dbReference>
<evidence type="ECO:0000259" key="5">
    <source>
        <dbReference type="PROSITE" id="PS50943"/>
    </source>
</evidence>
<dbReference type="SMART" id="SM00530">
    <property type="entry name" value="HTH_XRE"/>
    <property type="match status" value="1"/>
</dbReference>
<reference evidence="6" key="1">
    <citation type="submission" date="2015-08" db="EMBL/GenBank/DDBJ databases">
        <authorList>
            <person name="Babu N.S."/>
            <person name="Beckwith C.J."/>
            <person name="Beseler K.G."/>
            <person name="Brison A."/>
            <person name="Carone J.V."/>
            <person name="Caskin T.P."/>
            <person name="Diamond M."/>
            <person name="Durham M.E."/>
            <person name="Foxe J.M."/>
            <person name="Go M."/>
            <person name="Henderson B.A."/>
            <person name="Jones I.B."/>
            <person name="McGettigan J.A."/>
            <person name="Micheletti S.J."/>
            <person name="Nasrallah M.E."/>
            <person name="Ortiz D."/>
            <person name="Piller C.R."/>
            <person name="Privatt S.R."/>
            <person name="Schneider S.L."/>
            <person name="Sharp S."/>
            <person name="Smith T.C."/>
            <person name="Stanton J.D."/>
            <person name="Ullery H.E."/>
            <person name="Wilson R.J."/>
            <person name="Serrano M.G."/>
            <person name="Buck G."/>
            <person name="Lee V."/>
            <person name="Wang Y."/>
            <person name="Carvalho R."/>
            <person name="Voegtly L."/>
            <person name="Shi R."/>
            <person name="Duckworth R."/>
            <person name="Johnson A."/>
            <person name="Loviza R."/>
            <person name="Walstead R."/>
            <person name="Shah Z."/>
            <person name="Kiflezghi M."/>
            <person name="Wade K."/>
            <person name="Ball S.L."/>
            <person name="Bradley K.W."/>
            <person name="Asai D.J."/>
            <person name="Bowman C.A."/>
            <person name="Russell D.A."/>
            <person name="Pope W.H."/>
            <person name="Jacobs-Sera D."/>
            <person name="Hendrix R.W."/>
            <person name="Hatfull G.F."/>
        </authorList>
    </citation>
    <scope>NUCLEOTIDE SEQUENCE</scope>
</reference>
<name>A0A1D2A6H6_AUXPR</name>
<dbReference type="AlphaFoldDB" id="A0A1D2A6H6"/>
<dbReference type="GO" id="GO:0005634">
    <property type="term" value="C:nucleus"/>
    <property type="evidence" value="ECO:0007669"/>
    <property type="project" value="TreeGrafter"/>
</dbReference>
<evidence type="ECO:0000256" key="3">
    <source>
        <dbReference type="ARBA" id="ARBA00023125"/>
    </source>
</evidence>
<dbReference type="GO" id="GO:0003713">
    <property type="term" value="F:transcription coactivator activity"/>
    <property type="evidence" value="ECO:0007669"/>
    <property type="project" value="UniProtKB-ARBA"/>
</dbReference>
<accession>A0A1D2A6H6</accession>
<dbReference type="InterPro" id="IPR013729">
    <property type="entry name" value="MBF1_N"/>
</dbReference>
<organism evidence="6">
    <name type="scientific">Auxenochlorella protothecoides</name>
    <name type="common">Green microalga</name>
    <name type="synonym">Chlorella protothecoides</name>
    <dbReference type="NCBI Taxonomy" id="3075"/>
    <lineage>
        <taxon>Eukaryota</taxon>
        <taxon>Viridiplantae</taxon>
        <taxon>Chlorophyta</taxon>
        <taxon>core chlorophytes</taxon>
        <taxon>Trebouxiophyceae</taxon>
        <taxon>Chlorellales</taxon>
        <taxon>Chlorellaceae</taxon>
        <taxon>Auxenochlorella</taxon>
    </lineage>
</organism>
<gene>
    <name evidence="6" type="ORF">g.15352</name>
</gene>
<dbReference type="Pfam" id="PF08523">
    <property type="entry name" value="MBF1"/>
    <property type="match status" value="1"/>
</dbReference>
<dbReference type="Gene3D" id="1.10.260.40">
    <property type="entry name" value="lambda repressor-like DNA-binding domains"/>
    <property type="match status" value="1"/>
</dbReference>
<dbReference type="InterPro" id="IPR010982">
    <property type="entry name" value="Lambda_DNA-bd_dom_sf"/>
</dbReference>
<feature type="domain" description="HTH cro/C1-type" evidence="5">
    <location>
        <begin position="82"/>
        <end position="136"/>
    </location>
</feature>
<dbReference type="EMBL" id="GDKF01003812">
    <property type="protein sequence ID" value="JAT74810.1"/>
    <property type="molecule type" value="Transcribed_RNA"/>
</dbReference>
<keyword evidence="3" id="KW-0238">DNA-binding</keyword>
<evidence type="ECO:0000313" key="6">
    <source>
        <dbReference type="EMBL" id="JAT74810.1"/>
    </source>
</evidence>
<keyword evidence="2" id="KW-0805">Transcription regulation</keyword>
<evidence type="ECO:0000256" key="2">
    <source>
        <dbReference type="ARBA" id="ARBA00023015"/>
    </source>
</evidence>
<dbReference type="SUPFAM" id="SSF47413">
    <property type="entry name" value="lambda repressor-like DNA-binding domains"/>
    <property type="match status" value="1"/>
</dbReference>
<comment type="similarity">
    <text evidence="1">Belongs to the MBF1 family.</text>
</comment>
<protein>
    <recommendedName>
        <fullName evidence="5">HTH cro/C1-type domain-containing protein</fullName>
    </recommendedName>
</protein>